<dbReference type="EMBL" id="AZGI01000092">
    <property type="protein sequence ID" value="KRM37016.1"/>
    <property type="molecule type" value="Genomic_DNA"/>
</dbReference>
<proteinExistence type="predicted"/>
<organism evidence="1 2">
    <name type="scientific">Lactobacillus hamsteri DSM 5661 = JCM 6256</name>
    <dbReference type="NCBI Taxonomy" id="1423754"/>
    <lineage>
        <taxon>Bacteria</taxon>
        <taxon>Bacillati</taxon>
        <taxon>Bacillota</taxon>
        <taxon>Bacilli</taxon>
        <taxon>Lactobacillales</taxon>
        <taxon>Lactobacillaceae</taxon>
        <taxon>Lactobacillus</taxon>
    </lineage>
</organism>
<evidence type="ECO:0000313" key="1">
    <source>
        <dbReference type="EMBL" id="KRM37016.1"/>
    </source>
</evidence>
<protein>
    <submittedName>
        <fullName evidence="1">Uncharacterized protein</fullName>
    </submittedName>
</protein>
<accession>A0A0R1Y3Z0</accession>
<dbReference type="Proteomes" id="UP000051223">
    <property type="component" value="Unassembled WGS sequence"/>
</dbReference>
<dbReference type="PATRIC" id="fig|1423754.3.peg.485"/>
<name>A0A0R1Y3Z0_9LACO</name>
<keyword evidence="2" id="KW-1185">Reference proteome</keyword>
<dbReference type="AlphaFoldDB" id="A0A0R1Y3Z0"/>
<dbReference type="STRING" id="1423754.FC39_GL000468"/>
<gene>
    <name evidence="1" type="ORF">FC39_GL000468</name>
</gene>
<sequence length="159" mass="18093">MVMINYKARYDIVVERLLPGGPQGKTRTYSRAVSLSHFLCKGDSYVSGMLSKKKKILKSPNGRYYIVRSFNGEPYGTDEDVSKFYSKHKWAELGFKKSNLNNPLILHSRRLTDEQKIARLKKSEEIRDALGKLDSKFGGISKESLGSQELADLRFLLKA</sequence>
<evidence type="ECO:0000313" key="2">
    <source>
        <dbReference type="Proteomes" id="UP000051223"/>
    </source>
</evidence>
<comment type="caution">
    <text evidence="1">The sequence shown here is derived from an EMBL/GenBank/DDBJ whole genome shotgun (WGS) entry which is preliminary data.</text>
</comment>
<reference evidence="1 2" key="1">
    <citation type="journal article" date="2015" name="Genome Announc.">
        <title>Expanding the biotechnology potential of lactobacilli through comparative genomics of 213 strains and associated genera.</title>
        <authorList>
            <person name="Sun Z."/>
            <person name="Harris H.M."/>
            <person name="McCann A."/>
            <person name="Guo C."/>
            <person name="Argimon S."/>
            <person name="Zhang W."/>
            <person name="Yang X."/>
            <person name="Jeffery I.B."/>
            <person name="Cooney J.C."/>
            <person name="Kagawa T.F."/>
            <person name="Liu W."/>
            <person name="Song Y."/>
            <person name="Salvetti E."/>
            <person name="Wrobel A."/>
            <person name="Rasinkangas P."/>
            <person name="Parkhill J."/>
            <person name="Rea M.C."/>
            <person name="O'Sullivan O."/>
            <person name="Ritari J."/>
            <person name="Douillard F.P."/>
            <person name="Paul Ross R."/>
            <person name="Yang R."/>
            <person name="Briner A.E."/>
            <person name="Felis G.E."/>
            <person name="de Vos W.M."/>
            <person name="Barrangou R."/>
            <person name="Klaenhammer T.R."/>
            <person name="Caufield P.W."/>
            <person name="Cui Y."/>
            <person name="Zhang H."/>
            <person name="O'Toole P.W."/>
        </authorList>
    </citation>
    <scope>NUCLEOTIDE SEQUENCE [LARGE SCALE GENOMIC DNA]</scope>
    <source>
        <strain evidence="1 2">DSM 5661</strain>
    </source>
</reference>